<dbReference type="SMART" id="SM01211">
    <property type="entry name" value="GATase_5"/>
    <property type="match status" value="1"/>
</dbReference>
<keyword evidence="7" id="KW-0315">Glutamine amidotransferase</keyword>
<evidence type="ECO:0000256" key="4">
    <source>
        <dbReference type="ARBA" id="ARBA00022755"/>
    </source>
</evidence>
<dbReference type="Proteomes" id="UP001157017">
    <property type="component" value="Unassembled WGS sequence"/>
</dbReference>
<evidence type="ECO:0000313" key="9">
    <source>
        <dbReference type="EMBL" id="GMA87374.1"/>
    </source>
</evidence>
<evidence type="ECO:0008006" key="11">
    <source>
        <dbReference type="Google" id="ProtNLM"/>
    </source>
</evidence>
<evidence type="ECO:0000256" key="1">
    <source>
        <dbReference type="ARBA" id="ARBA00022490"/>
    </source>
</evidence>
<keyword evidence="1" id="KW-0963">Cytoplasm</keyword>
<evidence type="ECO:0000313" key="10">
    <source>
        <dbReference type="Proteomes" id="UP001157017"/>
    </source>
</evidence>
<sequence>MDQRVRGRPAGRRPAEERRGWLRRRRAHARRARGRGRVVARYVGDNPNGSYRAIAGVSNAAGNVVGLMPHPEHAVEPGFGPDPRSGTDGVDGLPFFTSVVRHLEGLVTA</sequence>
<dbReference type="SUPFAM" id="SSF52317">
    <property type="entry name" value="Class I glutamine amidotransferase-like"/>
    <property type="match status" value="1"/>
</dbReference>
<dbReference type="InterPro" id="IPR010075">
    <property type="entry name" value="PRibForGlyAmidine_synth_PurQ"/>
</dbReference>
<dbReference type="PANTHER" id="PTHR47552:SF1">
    <property type="entry name" value="PHOSPHORIBOSYLFORMYLGLYCINAMIDINE SYNTHASE SUBUNIT PURQ"/>
    <property type="match status" value="1"/>
</dbReference>
<dbReference type="Gene3D" id="3.40.50.880">
    <property type="match status" value="1"/>
</dbReference>
<organism evidence="9 10">
    <name type="scientific">Angustibacter aerolatus</name>
    <dbReference type="NCBI Taxonomy" id="1162965"/>
    <lineage>
        <taxon>Bacteria</taxon>
        <taxon>Bacillati</taxon>
        <taxon>Actinomycetota</taxon>
        <taxon>Actinomycetes</taxon>
        <taxon>Kineosporiales</taxon>
        <taxon>Kineosporiaceae</taxon>
    </lineage>
</organism>
<evidence type="ECO:0000256" key="5">
    <source>
        <dbReference type="ARBA" id="ARBA00022801"/>
    </source>
</evidence>
<dbReference type="InterPro" id="IPR029062">
    <property type="entry name" value="Class_I_gatase-like"/>
</dbReference>
<proteinExistence type="predicted"/>
<dbReference type="Pfam" id="PF13507">
    <property type="entry name" value="GATase_5"/>
    <property type="match status" value="1"/>
</dbReference>
<comment type="caution">
    <text evidence="9">The sequence shown here is derived from an EMBL/GenBank/DDBJ whole genome shotgun (WGS) entry which is preliminary data.</text>
</comment>
<feature type="region of interest" description="Disordered" evidence="8">
    <location>
        <begin position="1"/>
        <end position="30"/>
    </location>
</feature>
<evidence type="ECO:0000256" key="2">
    <source>
        <dbReference type="ARBA" id="ARBA00022598"/>
    </source>
</evidence>
<keyword evidence="6" id="KW-0067">ATP-binding</keyword>
<keyword evidence="5" id="KW-0378">Hydrolase</keyword>
<evidence type="ECO:0000256" key="7">
    <source>
        <dbReference type="ARBA" id="ARBA00022962"/>
    </source>
</evidence>
<keyword evidence="10" id="KW-1185">Reference proteome</keyword>
<dbReference type="EMBL" id="BSUZ01000001">
    <property type="protein sequence ID" value="GMA87374.1"/>
    <property type="molecule type" value="Genomic_DNA"/>
</dbReference>
<evidence type="ECO:0000256" key="6">
    <source>
        <dbReference type="ARBA" id="ARBA00022840"/>
    </source>
</evidence>
<gene>
    <name evidence="9" type="ORF">GCM10025868_26240</name>
</gene>
<name>A0ABQ6JHR5_9ACTN</name>
<protein>
    <recommendedName>
        <fullName evidence="11">Phosphoribosylformylglycinamidine synthase I</fullName>
    </recommendedName>
</protein>
<accession>A0ABQ6JHR5</accession>
<keyword evidence="2" id="KW-0436">Ligase</keyword>
<feature type="compositionally biased region" description="Basic residues" evidence="8">
    <location>
        <begin position="1"/>
        <end position="11"/>
    </location>
</feature>
<keyword evidence="3" id="KW-0547">Nucleotide-binding</keyword>
<feature type="compositionally biased region" description="Basic residues" evidence="8">
    <location>
        <begin position="21"/>
        <end position="30"/>
    </location>
</feature>
<dbReference type="PANTHER" id="PTHR47552">
    <property type="entry name" value="PHOSPHORIBOSYLFORMYLGLYCINAMIDINE SYNTHASE SUBUNIT PURQ"/>
    <property type="match status" value="1"/>
</dbReference>
<reference evidence="10" key="1">
    <citation type="journal article" date="2019" name="Int. J. Syst. Evol. Microbiol.">
        <title>The Global Catalogue of Microorganisms (GCM) 10K type strain sequencing project: providing services to taxonomists for standard genome sequencing and annotation.</title>
        <authorList>
            <consortium name="The Broad Institute Genomics Platform"/>
            <consortium name="The Broad Institute Genome Sequencing Center for Infectious Disease"/>
            <person name="Wu L."/>
            <person name="Ma J."/>
        </authorList>
    </citation>
    <scope>NUCLEOTIDE SEQUENCE [LARGE SCALE GENOMIC DNA]</scope>
    <source>
        <strain evidence="10">NBRC 108730</strain>
    </source>
</reference>
<evidence type="ECO:0000256" key="8">
    <source>
        <dbReference type="SAM" id="MobiDB-lite"/>
    </source>
</evidence>
<keyword evidence="4" id="KW-0658">Purine biosynthesis</keyword>
<evidence type="ECO:0000256" key="3">
    <source>
        <dbReference type="ARBA" id="ARBA00022741"/>
    </source>
</evidence>